<sequence length="362" mass="41780">MALYVDIEKKLGDFPLKAKFEAGAETFAILGASGCGKSMTLKCIAGIETPDKGRIVLDGRVLFDSKEHINMPVRKRNVGYLFQDYALFPNMTVRKNILSGMKEKGRRKEEAVREYIRRFYLEGLENLYPWQLSGGQKQRAALARMLAAEPDIIMLDEPFSALDSYLKWQLEQEILKVMETYQKTVLFVSHDRNEVYRLTDKIAVMEQGKLLDIQEKRQLFDSPKTLAAALLTGCKNITRLKRESGGRYWAVDWGIWLGLEEGKEPPKYAAVRAHFFEWVSKPEPEAVFDCQLERVIEDTFSMILLFRQKGNQEEGDWTHLRYELPKADYQKMKEQGAGVSSGEGDKELYLKIPREKLMLLWQ</sequence>
<proteinExistence type="predicted"/>
<dbReference type="InterPro" id="IPR050093">
    <property type="entry name" value="ABC_SmlMolc_Importer"/>
</dbReference>
<keyword evidence="1" id="KW-0813">Transport</keyword>
<evidence type="ECO:0000256" key="1">
    <source>
        <dbReference type="ARBA" id="ARBA00022448"/>
    </source>
</evidence>
<dbReference type="InterPro" id="IPR003593">
    <property type="entry name" value="AAA+_ATPase"/>
</dbReference>
<dbReference type="InterPro" id="IPR027417">
    <property type="entry name" value="P-loop_NTPase"/>
</dbReference>
<dbReference type="AlphaFoldDB" id="A0A9D1R4C9"/>
<accession>A0A9D1R4C9</accession>
<reference evidence="5" key="1">
    <citation type="journal article" date="2021" name="PeerJ">
        <title>Extensive microbial diversity within the chicken gut microbiome revealed by metagenomics and culture.</title>
        <authorList>
            <person name="Gilroy R."/>
            <person name="Ravi A."/>
            <person name="Getino M."/>
            <person name="Pursley I."/>
            <person name="Horton D.L."/>
            <person name="Alikhan N.F."/>
            <person name="Baker D."/>
            <person name="Gharbi K."/>
            <person name="Hall N."/>
            <person name="Watson M."/>
            <person name="Adriaenssens E.M."/>
            <person name="Foster-Nyarko E."/>
            <person name="Jarju S."/>
            <person name="Secka A."/>
            <person name="Antonio M."/>
            <person name="Oren A."/>
            <person name="Chaudhuri R.R."/>
            <person name="La Ragione R."/>
            <person name="Hildebrand F."/>
            <person name="Pallen M.J."/>
        </authorList>
    </citation>
    <scope>NUCLEOTIDE SEQUENCE</scope>
    <source>
        <strain evidence="5">CHK195-6426</strain>
    </source>
</reference>
<comment type="caution">
    <text evidence="5">The sequence shown here is derived from an EMBL/GenBank/DDBJ whole genome shotgun (WGS) entry which is preliminary data.</text>
</comment>
<evidence type="ECO:0000256" key="3">
    <source>
        <dbReference type="ARBA" id="ARBA00022840"/>
    </source>
</evidence>
<dbReference type="PROSITE" id="PS50893">
    <property type="entry name" value="ABC_TRANSPORTER_2"/>
    <property type="match status" value="1"/>
</dbReference>
<dbReference type="EMBL" id="DXGH01000043">
    <property type="protein sequence ID" value="HIW81471.1"/>
    <property type="molecule type" value="Genomic_DNA"/>
</dbReference>
<evidence type="ECO:0000313" key="5">
    <source>
        <dbReference type="EMBL" id="HIW81471.1"/>
    </source>
</evidence>
<protein>
    <submittedName>
        <fullName evidence="5">ATP-binding cassette domain-containing protein</fullName>
    </submittedName>
</protein>
<organism evidence="5 6">
    <name type="scientific">Candidatus Acetatifactor stercoripullorum</name>
    <dbReference type="NCBI Taxonomy" id="2838414"/>
    <lineage>
        <taxon>Bacteria</taxon>
        <taxon>Bacillati</taxon>
        <taxon>Bacillota</taxon>
        <taxon>Clostridia</taxon>
        <taxon>Lachnospirales</taxon>
        <taxon>Lachnospiraceae</taxon>
        <taxon>Acetatifactor</taxon>
    </lineage>
</organism>
<dbReference type="GO" id="GO:0005524">
    <property type="term" value="F:ATP binding"/>
    <property type="evidence" value="ECO:0007669"/>
    <property type="project" value="UniProtKB-KW"/>
</dbReference>
<gene>
    <name evidence="5" type="ORF">H9742_08145</name>
</gene>
<keyword evidence="3 5" id="KW-0067">ATP-binding</keyword>
<evidence type="ECO:0000256" key="2">
    <source>
        <dbReference type="ARBA" id="ARBA00022741"/>
    </source>
</evidence>
<feature type="domain" description="ABC transporter" evidence="4">
    <location>
        <begin position="2"/>
        <end position="232"/>
    </location>
</feature>
<dbReference type="Pfam" id="PF00005">
    <property type="entry name" value="ABC_tran"/>
    <property type="match status" value="1"/>
</dbReference>
<dbReference type="InterPro" id="IPR017871">
    <property type="entry name" value="ABC_transporter-like_CS"/>
</dbReference>
<dbReference type="SUPFAM" id="SSF52540">
    <property type="entry name" value="P-loop containing nucleoside triphosphate hydrolases"/>
    <property type="match status" value="1"/>
</dbReference>
<name>A0A9D1R4C9_9FIRM</name>
<dbReference type="SMART" id="SM00382">
    <property type="entry name" value="AAA"/>
    <property type="match status" value="1"/>
</dbReference>
<keyword evidence="2" id="KW-0547">Nucleotide-binding</keyword>
<dbReference type="PROSITE" id="PS00211">
    <property type="entry name" value="ABC_TRANSPORTER_1"/>
    <property type="match status" value="1"/>
</dbReference>
<reference evidence="5" key="2">
    <citation type="submission" date="2021-04" db="EMBL/GenBank/DDBJ databases">
        <authorList>
            <person name="Gilroy R."/>
        </authorList>
    </citation>
    <scope>NUCLEOTIDE SEQUENCE</scope>
    <source>
        <strain evidence="5">CHK195-6426</strain>
    </source>
</reference>
<dbReference type="InterPro" id="IPR003439">
    <property type="entry name" value="ABC_transporter-like_ATP-bd"/>
</dbReference>
<dbReference type="PANTHER" id="PTHR42781">
    <property type="entry name" value="SPERMIDINE/PUTRESCINE IMPORT ATP-BINDING PROTEIN POTA"/>
    <property type="match status" value="1"/>
</dbReference>
<evidence type="ECO:0000313" key="6">
    <source>
        <dbReference type="Proteomes" id="UP000824265"/>
    </source>
</evidence>
<dbReference type="Gene3D" id="3.40.50.300">
    <property type="entry name" value="P-loop containing nucleotide triphosphate hydrolases"/>
    <property type="match status" value="1"/>
</dbReference>
<dbReference type="Proteomes" id="UP000824265">
    <property type="component" value="Unassembled WGS sequence"/>
</dbReference>
<dbReference type="GO" id="GO:0016887">
    <property type="term" value="F:ATP hydrolysis activity"/>
    <property type="evidence" value="ECO:0007669"/>
    <property type="project" value="InterPro"/>
</dbReference>
<dbReference type="PANTHER" id="PTHR42781:SF4">
    <property type="entry name" value="SPERMIDINE_PUTRESCINE IMPORT ATP-BINDING PROTEIN POTA"/>
    <property type="match status" value="1"/>
</dbReference>
<evidence type="ECO:0000259" key="4">
    <source>
        <dbReference type="PROSITE" id="PS50893"/>
    </source>
</evidence>